<dbReference type="SMART" id="SM00471">
    <property type="entry name" value="HDc"/>
    <property type="match status" value="1"/>
</dbReference>
<dbReference type="InterPro" id="IPR002934">
    <property type="entry name" value="Polymerase_NTP_transf_dom"/>
</dbReference>
<evidence type="ECO:0000259" key="9">
    <source>
        <dbReference type="PROSITE" id="PS51831"/>
    </source>
</evidence>
<evidence type="ECO:0000256" key="4">
    <source>
        <dbReference type="ARBA" id="ARBA00022801"/>
    </source>
</evidence>
<evidence type="ECO:0000313" key="11">
    <source>
        <dbReference type="Proteomes" id="UP000215188"/>
    </source>
</evidence>
<dbReference type="SUPFAM" id="SSF109604">
    <property type="entry name" value="HD-domain/PDEase-like"/>
    <property type="match status" value="1"/>
</dbReference>
<comment type="caution">
    <text evidence="7">Lacks conserved residue(s) required for the propagation of feature annotation.</text>
</comment>
<dbReference type="RefSeq" id="WP_089516627.1">
    <property type="nucleotide sequence ID" value="NZ_NJGG01000003.1"/>
</dbReference>
<dbReference type="Proteomes" id="UP000215188">
    <property type="component" value="Unassembled WGS sequence"/>
</dbReference>
<dbReference type="GO" id="GO:0008773">
    <property type="term" value="F:[protein-PII] uridylyltransferase activity"/>
    <property type="evidence" value="ECO:0007669"/>
    <property type="project" value="UniProtKB-UniRule"/>
</dbReference>
<comment type="similarity">
    <text evidence="7">Belongs to the GlnD family.</text>
</comment>
<dbReference type="EC" id="2.7.7.59" evidence="7"/>
<dbReference type="InterPro" id="IPR003607">
    <property type="entry name" value="HD/PDEase_dom"/>
</dbReference>
<evidence type="ECO:0000259" key="8">
    <source>
        <dbReference type="PROSITE" id="PS51671"/>
    </source>
</evidence>
<dbReference type="PROSITE" id="PS51831">
    <property type="entry name" value="HD"/>
    <property type="match status" value="1"/>
</dbReference>
<accession>A0A229FRK3</accession>
<gene>
    <name evidence="7" type="primary">glnD</name>
    <name evidence="10" type="ORF">AOC33_08755</name>
</gene>
<dbReference type="CDD" id="cd04899">
    <property type="entry name" value="ACT_ACR-UUR-like_2"/>
    <property type="match status" value="1"/>
</dbReference>
<evidence type="ECO:0000256" key="7">
    <source>
        <dbReference type="HAMAP-Rule" id="MF_00277"/>
    </source>
</evidence>
<evidence type="ECO:0000256" key="5">
    <source>
        <dbReference type="ARBA" id="ARBA00022842"/>
    </source>
</evidence>
<dbReference type="HAMAP" id="MF_00277">
    <property type="entry name" value="PII_uridylyl_transf"/>
    <property type="match status" value="1"/>
</dbReference>
<dbReference type="OrthoDB" id="9758038at2"/>
<dbReference type="EC" id="3.1.4.-" evidence="7"/>
<comment type="function">
    <text evidence="7">Modifies, by uridylylation and deuridylylation, the PII regulatory proteins (GlnB and homologs), in response to the nitrogen status of the cell that GlnD senses through the glutamine level. Under low glutamine levels, catalyzes the conversion of the PII proteins and UTP to PII-UMP and PPi, while under higher glutamine levels, GlnD hydrolyzes PII-UMP to PII and UMP (deuridylylation). Thus, controls uridylylation state and activity of the PII proteins, and plays an important role in the regulation of nitrogen metabolism.</text>
</comment>
<dbReference type="Pfam" id="PF01842">
    <property type="entry name" value="ACT"/>
    <property type="match status" value="1"/>
</dbReference>
<comment type="activity regulation">
    <text evidence="7">Uridylyltransferase (UTase) activity is inhibited by glutamine, while glutamine activates uridylyl-removing (UR) activity.</text>
</comment>
<dbReference type="InterPro" id="IPR010043">
    <property type="entry name" value="UTase/UR"/>
</dbReference>
<comment type="caution">
    <text evidence="10">The sequence shown here is derived from an EMBL/GenBank/DDBJ whole genome shotgun (WGS) entry which is preliminary data.</text>
</comment>
<keyword evidence="11" id="KW-1185">Reference proteome</keyword>
<feature type="domain" description="ACT" evidence="8">
    <location>
        <begin position="674"/>
        <end position="756"/>
    </location>
</feature>
<dbReference type="CDD" id="cd05401">
    <property type="entry name" value="NT_GlnE_GlnD_like"/>
    <property type="match status" value="1"/>
</dbReference>
<organism evidence="10 11">
    <name type="scientific">Polynucleobacter cosmopolitanus</name>
    <dbReference type="NCBI Taxonomy" id="351345"/>
    <lineage>
        <taxon>Bacteria</taxon>
        <taxon>Pseudomonadati</taxon>
        <taxon>Pseudomonadota</taxon>
        <taxon>Betaproteobacteria</taxon>
        <taxon>Burkholderiales</taxon>
        <taxon>Burkholderiaceae</taxon>
        <taxon>Polynucleobacter</taxon>
    </lineage>
</organism>
<dbReference type="InterPro" id="IPR002912">
    <property type="entry name" value="ACT_dom"/>
</dbReference>
<dbReference type="Gene3D" id="3.30.70.260">
    <property type="match status" value="1"/>
</dbReference>
<proteinExistence type="inferred from homology"/>
<dbReference type="Gene3D" id="1.10.3090.10">
    <property type="entry name" value="cca-adding enzyme, domain 2"/>
    <property type="match status" value="1"/>
</dbReference>
<keyword evidence="3" id="KW-0677">Repeat</keyword>
<dbReference type="NCBIfam" id="TIGR01693">
    <property type="entry name" value="UTase_glnD"/>
    <property type="match status" value="1"/>
</dbReference>
<evidence type="ECO:0000256" key="3">
    <source>
        <dbReference type="ARBA" id="ARBA00022737"/>
    </source>
</evidence>
<dbReference type="GO" id="GO:0008081">
    <property type="term" value="F:phosphoric diester hydrolase activity"/>
    <property type="evidence" value="ECO:0007669"/>
    <property type="project" value="UniProtKB-UniRule"/>
</dbReference>
<dbReference type="PROSITE" id="PS51671">
    <property type="entry name" value="ACT"/>
    <property type="match status" value="2"/>
</dbReference>
<evidence type="ECO:0000256" key="6">
    <source>
        <dbReference type="ARBA" id="ARBA00023268"/>
    </source>
</evidence>
<sequence>MDTLATLKTRREARFEEFKKDLNVHKLTKDICHLIDQQLLLAWQENGLNEYAALVAVGGFGRAEQYPYSDVDILVLLSEKLSADQLAIATPKVESFITRCWDLGIEIGSSVRNIEECLQEAAADITVRTALLESRLVGGDKKLYRRFLLQFDAAMDAKAFYQAKLLELRQRHHKYNDTPYSLEPNCKESPGGLRDLQVILWMTKAAKLGNSFSDLHKKGLLTKRESLEINRNLKLLQTLRTQLHLVAKRRQDVLVFDLQTQLAESFGLTSENGTRASEKIMKQYYWAAKAVTQLNEILLQNIEAILFPKESRITRPVSEHFVERQGLLDIVDPNLFEKHPNQILRAFLLYTKTPGVKGFSAQILRGLYNARNLMNAEWRKQAENREYFMEIVRQPHGVTNAFRMMNQTSVLGRYLPAFRRIVGQMQHDLFHVYTVDQHILMVLRNVRRFWIVEHTHEFPFCSQLAANYDKPWLLILAALFHDIAKGRGGDHSDLGKKDARLFSKQHGLNKEDTDLLVWLVAEHLTMSQVAQKQDISDPDVIKAFAKKVKTERRLTALYLLTVADVRGTSPKVWNAWKGKLLEDLYKLTLRILGGEQHDLSSELEQNQSEAKQMLRLFGLQTDAHENLWKQLDISFFLRHEPSDIAWLTKHLHGRVNHPEAIVRARLSQIGEGLQVGVYVKDQVDLFARICAYFDQQGFSILDAKIHTTQHGYALDTFQISGTNLLREGGHYRDIIQLVEHDLAAMLQQSAPLPNPSKGRLSRQSRSFPIQPRVSLRADERGQYYVLSVSANDRTGLLYAIAKILAEHQISLHTARINTLGERIEDVFLLDGHNLSKDSKIQVQLEKEILDALAV</sequence>
<dbReference type="CDD" id="cd04900">
    <property type="entry name" value="ACT_UUR-like_1"/>
    <property type="match status" value="1"/>
</dbReference>
<feature type="domain" description="ACT" evidence="8">
    <location>
        <begin position="785"/>
        <end position="854"/>
    </location>
</feature>
<evidence type="ECO:0000256" key="1">
    <source>
        <dbReference type="ARBA" id="ARBA00022679"/>
    </source>
</evidence>
<dbReference type="InterPro" id="IPR013546">
    <property type="entry name" value="PII_UdlTrfase/GS_AdlTrfase"/>
</dbReference>
<keyword evidence="1 7" id="KW-0808">Transferase</keyword>
<dbReference type="InterPro" id="IPR043519">
    <property type="entry name" value="NT_sf"/>
</dbReference>
<dbReference type="SUPFAM" id="SSF55021">
    <property type="entry name" value="ACT-like"/>
    <property type="match status" value="2"/>
</dbReference>
<feature type="domain" description="HD" evidence="9">
    <location>
        <begin position="435"/>
        <end position="557"/>
    </location>
</feature>
<keyword evidence="4 7" id="KW-0378">Hydrolase</keyword>
<dbReference type="SUPFAM" id="SSF81301">
    <property type="entry name" value="Nucleotidyltransferase"/>
    <property type="match status" value="1"/>
</dbReference>
<keyword evidence="6 7" id="KW-0511">Multifunctional enzyme</keyword>
<dbReference type="InterPro" id="IPR006674">
    <property type="entry name" value="HD_domain"/>
</dbReference>
<dbReference type="SUPFAM" id="SSF81593">
    <property type="entry name" value="Nucleotidyltransferase substrate binding subunit/domain"/>
    <property type="match status" value="1"/>
</dbReference>
<dbReference type="GO" id="GO:0006808">
    <property type="term" value="P:regulation of nitrogen utilization"/>
    <property type="evidence" value="ECO:0007669"/>
    <property type="project" value="UniProtKB-UniRule"/>
</dbReference>
<dbReference type="PANTHER" id="PTHR47320:SF1">
    <property type="entry name" value="BIFUNCTIONAL URIDYLYLTRANSFERASE_URIDYLYL-REMOVING ENZYME"/>
    <property type="match status" value="1"/>
</dbReference>
<comment type="catalytic activity">
    <reaction evidence="7">
        <text>[protein-PII]-uridylyl-L-tyrosine + H2O = [protein-PII]-L-tyrosine + UMP + H(+)</text>
        <dbReference type="Rhea" id="RHEA:48600"/>
        <dbReference type="Rhea" id="RHEA-COMP:12147"/>
        <dbReference type="Rhea" id="RHEA-COMP:12148"/>
        <dbReference type="ChEBI" id="CHEBI:15377"/>
        <dbReference type="ChEBI" id="CHEBI:15378"/>
        <dbReference type="ChEBI" id="CHEBI:46858"/>
        <dbReference type="ChEBI" id="CHEBI:57865"/>
        <dbReference type="ChEBI" id="CHEBI:90602"/>
    </reaction>
</comment>
<dbReference type="Pfam" id="PF01909">
    <property type="entry name" value="NTP_transf_2"/>
    <property type="match status" value="1"/>
</dbReference>
<name>A0A229FRK3_9BURK</name>
<dbReference type="InterPro" id="IPR045865">
    <property type="entry name" value="ACT-like_dom_sf"/>
</dbReference>
<protein>
    <recommendedName>
        <fullName evidence="7">Bifunctional uridylyltransferase/uridylyl-removing enzyme</fullName>
        <shortName evidence="7">UTase/UR</shortName>
    </recommendedName>
    <alternativeName>
        <fullName evidence="7">Bifunctional [protein-PII] modification enzyme</fullName>
    </alternativeName>
    <alternativeName>
        <fullName evidence="7">Bifunctional nitrogen sensor protein</fullName>
    </alternativeName>
    <domain>
        <recommendedName>
            <fullName evidence="7">[Protein-PII] uridylyltransferase</fullName>
            <shortName evidence="7">PII uridylyltransferase</shortName>
            <shortName evidence="7">UTase</shortName>
            <ecNumber evidence="7">2.7.7.59</ecNumber>
        </recommendedName>
    </domain>
    <domain>
        <recommendedName>
            <fullName evidence="7">[Protein-PII]-UMP uridylyl-removing enzyme</fullName>
            <shortName evidence="7">UR</shortName>
            <ecNumber evidence="7">3.1.4.-</ecNumber>
        </recommendedName>
    </domain>
</protein>
<dbReference type="PIRSF" id="PIRSF006288">
    <property type="entry name" value="PII_uridyltransf"/>
    <property type="match status" value="1"/>
</dbReference>
<comment type="domain">
    <text evidence="7">Has four distinct domains: an N-terminal nucleotidyltransferase (NT) domain responsible for UTase activity, a central HD domain that encodes UR activity, and two C-terminal ACT domains that seem to have a role in glutamine sensing.</text>
</comment>
<keyword evidence="5 7" id="KW-0460">Magnesium</keyword>
<dbReference type="AlphaFoldDB" id="A0A229FRK3"/>
<dbReference type="EMBL" id="NJGG01000003">
    <property type="protein sequence ID" value="OXL14584.1"/>
    <property type="molecule type" value="Genomic_DNA"/>
</dbReference>
<dbReference type="CDD" id="cd00077">
    <property type="entry name" value="HDc"/>
    <property type="match status" value="1"/>
</dbReference>
<reference evidence="10 11" key="1">
    <citation type="submission" date="2017-06" db="EMBL/GenBank/DDBJ databases">
        <title>Reclassification of a Polynucleobacter cosmopolitanus strain isolated from tropical Lake Victoria as Polynucleobacter victoriensis comb. nov.</title>
        <authorList>
            <person name="Hahn M.W."/>
        </authorList>
    </citation>
    <scope>NUCLEOTIDE SEQUENCE [LARGE SCALE GENOMIC DNA]</scope>
    <source>
        <strain evidence="10 11">MWH-MoIso2</strain>
    </source>
</reference>
<dbReference type="Pfam" id="PF01966">
    <property type="entry name" value="HD"/>
    <property type="match status" value="1"/>
</dbReference>
<keyword evidence="2 7" id="KW-0548">Nucleotidyltransferase</keyword>
<evidence type="ECO:0000313" key="10">
    <source>
        <dbReference type="EMBL" id="OXL14584.1"/>
    </source>
</evidence>
<dbReference type="Pfam" id="PF08335">
    <property type="entry name" value="GlnD_UR_UTase"/>
    <property type="match status" value="1"/>
</dbReference>
<feature type="region of interest" description="Uridylyltransferase" evidence="7">
    <location>
        <begin position="1"/>
        <end position="316"/>
    </location>
</feature>
<comment type="cofactor">
    <cofactor evidence="7">
        <name>Mg(2+)</name>
        <dbReference type="ChEBI" id="CHEBI:18420"/>
    </cofactor>
</comment>
<dbReference type="NCBIfam" id="NF002837">
    <property type="entry name" value="PRK03059.1"/>
    <property type="match status" value="1"/>
</dbReference>
<evidence type="ECO:0000256" key="2">
    <source>
        <dbReference type="ARBA" id="ARBA00022695"/>
    </source>
</evidence>
<comment type="catalytic activity">
    <reaction evidence="7">
        <text>[protein-PII]-L-tyrosine + UTP = [protein-PII]-uridylyl-L-tyrosine + diphosphate</text>
        <dbReference type="Rhea" id="RHEA:13673"/>
        <dbReference type="Rhea" id="RHEA-COMP:12147"/>
        <dbReference type="Rhea" id="RHEA-COMP:12148"/>
        <dbReference type="ChEBI" id="CHEBI:33019"/>
        <dbReference type="ChEBI" id="CHEBI:46398"/>
        <dbReference type="ChEBI" id="CHEBI:46858"/>
        <dbReference type="ChEBI" id="CHEBI:90602"/>
        <dbReference type="EC" id="2.7.7.59"/>
    </reaction>
</comment>
<dbReference type="PANTHER" id="PTHR47320">
    <property type="entry name" value="BIFUNCTIONAL URIDYLYLTRANSFERASE/URIDYLYL-REMOVING ENZYME"/>
    <property type="match status" value="1"/>
</dbReference>